<dbReference type="GO" id="GO:0051301">
    <property type="term" value="P:cell division"/>
    <property type="evidence" value="ECO:0007669"/>
    <property type="project" value="UniProtKB-KW"/>
</dbReference>
<comment type="caution">
    <text evidence="1">The sequence shown here is derived from an EMBL/GenBank/DDBJ whole genome shotgun (WGS) entry which is preliminary data.</text>
</comment>
<organism evidence="1 2">
    <name type="scientific">Pseudomonas syringae pv. actinidiae</name>
    <dbReference type="NCBI Taxonomy" id="103796"/>
    <lineage>
        <taxon>Bacteria</taxon>
        <taxon>Pseudomonadati</taxon>
        <taxon>Pseudomonadota</taxon>
        <taxon>Gammaproteobacteria</taxon>
        <taxon>Pseudomonadales</taxon>
        <taxon>Pseudomonadaceae</taxon>
        <taxon>Pseudomonas</taxon>
        <taxon>Pseudomonas syringae</taxon>
    </lineage>
</organism>
<proteinExistence type="predicted"/>
<protein>
    <submittedName>
        <fullName evidence="1">Cell division septum initiation DivIVA</fullName>
    </submittedName>
</protein>
<dbReference type="EMBL" id="BGKA01000129">
    <property type="protein sequence ID" value="GBH17946.1"/>
    <property type="molecule type" value="Genomic_DNA"/>
</dbReference>
<sequence length="69" mass="7706">MRGFTRDGRARLHWAFRAWLYELGCRESSLPRGGRLDPAGFHPHACALLEVFMASRATKAALSSPLPHT</sequence>
<keyword evidence="1" id="KW-0131">Cell cycle</keyword>
<keyword evidence="1" id="KW-0132">Cell division</keyword>
<evidence type="ECO:0000313" key="2">
    <source>
        <dbReference type="Proteomes" id="UP000248291"/>
    </source>
</evidence>
<reference evidence="1 2" key="1">
    <citation type="submission" date="2018-04" db="EMBL/GenBank/DDBJ databases">
        <title>Draft genome sequence of Pseudomonas syringae pv. actinidiae biovar 3 strains isolated from kiwifruit in Kagawa prefecture.</title>
        <authorList>
            <person name="Tabuchi M."/>
            <person name="Saito M."/>
            <person name="Fujiwara S."/>
            <person name="Sasa N."/>
            <person name="Akimitsu K."/>
            <person name="Gomi K."/>
            <person name="Konishi-Sugita S."/>
            <person name="Hamano K."/>
            <person name="Kataoka I."/>
        </authorList>
    </citation>
    <scope>NUCLEOTIDE SEQUENCE [LARGE SCALE GENOMIC DNA]</scope>
    <source>
        <strain evidence="1 2">MAFF212211</strain>
    </source>
</reference>
<accession>A0AAN4Q6S8</accession>
<evidence type="ECO:0000313" key="1">
    <source>
        <dbReference type="EMBL" id="GBH17946.1"/>
    </source>
</evidence>
<name>A0AAN4Q6S8_PSESF</name>
<gene>
    <name evidence="1" type="ORF">KPSA3_03923</name>
</gene>
<dbReference type="Proteomes" id="UP000248291">
    <property type="component" value="Unassembled WGS sequence"/>
</dbReference>
<dbReference type="AlphaFoldDB" id="A0AAN4Q6S8"/>